<feature type="region of interest" description="Disordered" evidence="1">
    <location>
        <begin position="107"/>
        <end position="186"/>
    </location>
</feature>
<dbReference type="EMBL" id="JARIHO010000042">
    <property type="protein sequence ID" value="KAJ7326441.1"/>
    <property type="molecule type" value="Genomic_DNA"/>
</dbReference>
<organism evidence="3 4">
    <name type="scientific">Mycena albidolilacea</name>
    <dbReference type="NCBI Taxonomy" id="1033008"/>
    <lineage>
        <taxon>Eukaryota</taxon>
        <taxon>Fungi</taxon>
        <taxon>Dikarya</taxon>
        <taxon>Basidiomycota</taxon>
        <taxon>Agaricomycotina</taxon>
        <taxon>Agaricomycetes</taxon>
        <taxon>Agaricomycetidae</taxon>
        <taxon>Agaricales</taxon>
        <taxon>Marasmiineae</taxon>
        <taxon>Mycenaceae</taxon>
        <taxon>Mycena</taxon>
    </lineage>
</organism>
<proteinExistence type="predicted"/>
<comment type="caution">
    <text evidence="3">The sequence shown here is derived from an EMBL/GenBank/DDBJ whole genome shotgun (WGS) entry which is preliminary data.</text>
</comment>
<keyword evidence="4" id="KW-1185">Reference proteome</keyword>
<accession>A0AAD7EII6</accession>
<protein>
    <submittedName>
        <fullName evidence="3">Uncharacterized protein</fullName>
    </submittedName>
</protein>
<gene>
    <name evidence="3" type="ORF">DFH08DRAFT_816759</name>
</gene>
<reference evidence="3" key="1">
    <citation type="submission" date="2023-03" db="EMBL/GenBank/DDBJ databases">
        <title>Massive genome expansion in bonnet fungi (Mycena s.s.) driven by repeated elements and novel gene families across ecological guilds.</title>
        <authorList>
            <consortium name="Lawrence Berkeley National Laboratory"/>
            <person name="Harder C.B."/>
            <person name="Miyauchi S."/>
            <person name="Viragh M."/>
            <person name="Kuo A."/>
            <person name="Thoen E."/>
            <person name="Andreopoulos B."/>
            <person name="Lu D."/>
            <person name="Skrede I."/>
            <person name="Drula E."/>
            <person name="Henrissat B."/>
            <person name="Morin E."/>
            <person name="Kohler A."/>
            <person name="Barry K."/>
            <person name="LaButti K."/>
            <person name="Morin E."/>
            <person name="Salamov A."/>
            <person name="Lipzen A."/>
            <person name="Mereny Z."/>
            <person name="Hegedus B."/>
            <person name="Baldrian P."/>
            <person name="Stursova M."/>
            <person name="Weitz H."/>
            <person name="Taylor A."/>
            <person name="Grigoriev I.V."/>
            <person name="Nagy L.G."/>
            <person name="Martin F."/>
            <person name="Kauserud H."/>
        </authorList>
    </citation>
    <scope>NUCLEOTIDE SEQUENCE</scope>
    <source>
        <strain evidence="3">CBHHK002</strain>
    </source>
</reference>
<evidence type="ECO:0000256" key="1">
    <source>
        <dbReference type="SAM" id="MobiDB-lite"/>
    </source>
</evidence>
<sequence length="566" mass="63141">MAGKPPYIALLPLLPFSPPRLRAELRPWNSNPGAFPSVNRQARALPLELQTLRWTVFSPSFWRRTLRSGREFSVFDLAVGRAIPSPIHFDVGQRLKEQLLEQDITGLVDEPQYNTEDATKDGAPFWRAETPPTDAVPAPSDVDPPAPSGSSAPSTPSSPNPPLTASQRNKLKFKARRAKTREKARHLSENPLLKSVHHKHIDGAKASALNLDLDATTLPHTKRGWMGPRPLGDEMAKDEDEGFEASEPPPLHHLDTGLGGVSYTQAEVDALSGTIGFMYMAWLGKLTIPILDSHRRIIALLGGTPRNEARWKATTDRAAALLDQRLNRIRLSDERLHHRRAQDSFPAIERGLSHGGGQIEPGELCNNVSNTQLTDELLADLSFQRLAGFANFLFAMWAPMLFAFYQAQMALLAAWNRALRWNFVGSVFAACTFNFGPRAICASHLDFANLSWGWCALTALGDFDPDLGGHLILWDLRLVIRFPPGSTILLPSAIMCHSNIPIQAHECRSSFAQYTAAGLFRWVRNGFRTDEDFERSASKEEQAKREAEHERRWEEGMKMFSVIDDL</sequence>
<evidence type="ECO:0000313" key="4">
    <source>
        <dbReference type="Proteomes" id="UP001218218"/>
    </source>
</evidence>
<feature type="transmembrane region" description="Helical" evidence="2">
    <location>
        <begin position="386"/>
        <end position="407"/>
    </location>
</feature>
<dbReference type="AlphaFoldDB" id="A0AAD7EII6"/>
<keyword evidence="2" id="KW-0472">Membrane</keyword>
<feature type="transmembrane region" description="Helical" evidence="2">
    <location>
        <begin position="419"/>
        <end position="436"/>
    </location>
</feature>
<keyword evidence="2" id="KW-1133">Transmembrane helix</keyword>
<dbReference type="Proteomes" id="UP001218218">
    <property type="component" value="Unassembled WGS sequence"/>
</dbReference>
<feature type="compositionally biased region" description="Low complexity" evidence="1">
    <location>
        <begin position="130"/>
        <end position="141"/>
    </location>
</feature>
<name>A0AAD7EII6_9AGAR</name>
<evidence type="ECO:0000313" key="3">
    <source>
        <dbReference type="EMBL" id="KAJ7326441.1"/>
    </source>
</evidence>
<evidence type="ECO:0000256" key="2">
    <source>
        <dbReference type="SAM" id="Phobius"/>
    </source>
</evidence>
<feature type="compositionally biased region" description="Basic residues" evidence="1">
    <location>
        <begin position="169"/>
        <end position="184"/>
    </location>
</feature>
<keyword evidence="2" id="KW-0812">Transmembrane</keyword>
<dbReference type="Gene3D" id="3.60.130.30">
    <property type="match status" value="1"/>
</dbReference>